<keyword evidence="3" id="KW-0540">Nuclease</keyword>
<organism evidence="3 4">
    <name type="scientific">Streptomyces carminius</name>
    <dbReference type="NCBI Taxonomy" id="2665496"/>
    <lineage>
        <taxon>Bacteria</taxon>
        <taxon>Bacillati</taxon>
        <taxon>Actinomycetota</taxon>
        <taxon>Actinomycetes</taxon>
        <taxon>Kitasatosporales</taxon>
        <taxon>Streptomycetaceae</taxon>
        <taxon>Streptomyces</taxon>
    </lineage>
</organism>
<keyword evidence="3" id="KW-0255">Endonuclease</keyword>
<name>A0A2M8MBJ2_9ACTN</name>
<feature type="transmembrane region" description="Helical" evidence="1">
    <location>
        <begin position="72"/>
        <end position="89"/>
    </location>
</feature>
<dbReference type="GO" id="GO:0004519">
    <property type="term" value="F:endonuclease activity"/>
    <property type="evidence" value="ECO:0007669"/>
    <property type="project" value="UniProtKB-KW"/>
</dbReference>
<comment type="caution">
    <text evidence="3">The sequence shown here is derived from an EMBL/GenBank/DDBJ whole genome shotgun (WGS) entry which is preliminary data.</text>
</comment>
<dbReference type="Gene3D" id="3.60.10.10">
    <property type="entry name" value="Endonuclease/exonuclease/phosphatase"/>
    <property type="match status" value="1"/>
</dbReference>
<keyword evidence="3" id="KW-0378">Hydrolase</keyword>
<keyword evidence="4" id="KW-1185">Reference proteome</keyword>
<feature type="domain" description="Endonuclease/exonuclease/phosphatase" evidence="2">
    <location>
        <begin position="134"/>
        <end position="337"/>
    </location>
</feature>
<dbReference type="EMBL" id="PGGW01000010">
    <property type="protein sequence ID" value="PJF01578.1"/>
    <property type="molecule type" value="Genomic_DNA"/>
</dbReference>
<dbReference type="Pfam" id="PF03372">
    <property type="entry name" value="Exo_endo_phos"/>
    <property type="match status" value="1"/>
</dbReference>
<reference evidence="3 4" key="1">
    <citation type="submission" date="2017-11" db="EMBL/GenBank/DDBJ databases">
        <title>Streptomyces carmine sp. nov., a novel actinomycete isolated from Sophora alopecuroides in Xinjiang, China.</title>
        <authorList>
            <person name="Wang Y."/>
            <person name="Luo X."/>
            <person name="Wan C."/>
            <person name="Zhang L."/>
        </authorList>
    </citation>
    <scope>NUCLEOTIDE SEQUENCE [LARGE SCALE GENOMIC DNA]</scope>
    <source>
        <strain evidence="3 4">TRM SA0054</strain>
    </source>
</reference>
<evidence type="ECO:0000313" key="4">
    <source>
        <dbReference type="Proteomes" id="UP000230407"/>
    </source>
</evidence>
<sequence>MLAASGERKHVARVRRVRAALRRRWGTGGRGRTAWTRGRITAALAAAVAAVTALHSLVPNALLGLGSLLETFLPWTGLAVPVLLAVALLRRSALALVALLLPSAVWLGLFHGALAGTAPEAAPGAARLTVVQHNVSDVNPDPRAAARTLAGAEPDLVALQEVVPATRRAYEAELAPDLPHHAVVGTVGLWSRYPLTDVRRLDIRPAGIGPDWNRGLRATVRTPHGEIAVHVVHLPSVRVRAGGFDTARRDESAKLLGAALRAEESPRVLVLGDLNGTLDDRGLDPVLRHVDPPDAGAADGFSFSWPASFPAARIDHVLTRGATVTRLRTLPATGSDHLPVVARIALPS</sequence>
<dbReference type="AlphaFoldDB" id="A0A2M8MBJ2"/>
<keyword evidence="1" id="KW-0812">Transmembrane</keyword>
<gene>
    <name evidence="3" type="ORF">CUT44_02685</name>
</gene>
<evidence type="ECO:0000259" key="2">
    <source>
        <dbReference type="Pfam" id="PF03372"/>
    </source>
</evidence>
<feature type="transmembrane region" description="Helical" evidence="1">
    <location>
        <begin position="96"/>
        <end position="114"/>
    </location>
</feature>
<keyword evidence="1" id="KW-1133">Transmembrane helix</keyword>
<accession>A0A2M8MBJ2</accession>
<keyword evidence="1" id="KW-0472">Membrane</keyword>
<dbReference type="SUPFAM" id="SSF56219">
    <property type="entry name" value="DNase I-like"/>
    <property type="match status" value="1"/>
</dbReference>
<dbReference type="Proteomes" id="UP000230407">
    <property type="component" value="Unassembled WGS sequence"/>
</dbReference>
<evidence type="ECO:0000313" key="3">
    <source>
        <dbReference type="EMBL" id="PJF01578.1"/>
    </source>
</evidence>
<dbReference type="RefSeq" id="WP_100200486.1">
    <property type="nucleotide sequence ID" value="NZ_PGGW01000010.1"/>
</dbReference>
<protein>
    <submittedName>
        <fullName evidence="3">Endonuclease</fullName>
    </submittedName>
</protein>
<proteinExistence type="predicted"/>
<dbReference type="InterPro" id="IPR036691">
    <property type="entry name" value="Endo/exonu/phosph_ase_sf"/>
</dbReference>
<dbReference type="InterPro" id="IPR005135">
    <property type="entry name" value="Endo/exonuclease/phosphatase"/>
</dbReference>
<evidence type="ECO:0000256" key="1">
    <source>
        <dbReference type="SAM" id="Phobius"/>
    </source>
</evidence>